<dbReference type="Proteomes" id="UP000016932">
    <property type="component" value="Unassembled WGS sequence"/>
</dbReference>
<protein>
    <submittedName>
        <fullName evidence="1">Uncharacterized protein</fullName>
    </submittedName>
</protein>
<proteinExistence type="predicted"/>
<gene>
    <name evidence="1" type="ORF">MYCFIDRAFT_212769</name>
</gene>
<evidence type="ECO:0000313" key="1">
    <source>
        <dbReference type="EMBL" id="EME76797.1"/>
    </source>
</evidence>
<dbReference type="RefSeq" id="XP_007932642.1">
    <property type="nucleotide sequence ID" value="XM_007934451.1"/>
</dbReference>
<accession>M3AH31</accession>
<dbReference type="EMBL" id="KB446575">
    <property type="protein sequence ID" value="EME76797.1"/>
    <property type="molecule type" value="Genomic_DNA"/>
</dbReference>
<dbReference type="KEGG" id="pfj:MYCFIDRAFT_212769"/>
<evidence type="ECO:0000313" key="2">
    <source>
        <dbReference type="Proteomes" id="UP000016932"/>
    </source>
</evidence>
<name>M3AH31_PSEFD</name>
<keyword evidence="2" id="KW-1185">Reference proteome</keyword>
<sequence>MFEQSHSVKTQIRNVAGLSDSRRPLIARMLVRRQIWLCILCLVQICSSASKKDSAQRDVLCSSALKKDSSHILHMLSLPLEPFTIVGYAAQLCRPLIAPSYGPASASASCFDGSGLFFTRSLVRSMVAGAI</sequence>
<organism evidence="1 2">
    <name type="scientific">Pseudocercospora fijiensis (strain CIRAD86)</name>
    <name type="common">Black leaf streak disease fungus</name>
    <name type="synonym">Mycosphaerella fijiensis</name>
    <dbReference type="NCBI Taxonomy" id="383855"/>
    <lineage>
        <taxon>Eukaryota</taxon>
        <taxon>Fungi</taxon>
        <taxon>Dikarya</taxon>
        <taxon>Ascomycota</taxon>
        <taxon>Pezizomycotina</taxon>
        <taxon>Dothideomycetes</taxon>
        <taxon>Dothideomycetidae</taxon>
        <taxon>Mycosphaerellales</taxon>
        <taxon>Mycosphaerellaceae</taxon>
        <taxon>Pseudocercospora</taxon>
    </lineage>
</organism>
<reference evidence="1 2" key="1">
    <citation type="journal article" date="2012" name="PLoS Pathog.">
        <title>Diverse lifestyles and strategies of plant pathogenesis encoded in the genomes of eighteen Dothideomycetes fungi.</title>
        <authorList>
            <person name="Ohm R.A."/>
            <person name="Feau N."/>
            <person name="Henrissat B."/>
            <person name="Schoch C.L."/>
            <person name="Horwitz B.A."/>
            <person name="Barry K.W."/>
            <person name="Condon B.J."/>
            <person name="Copeland A.C."/>
            <person name="Dhillon B."/>
            <person name="Glaser F."/>
            <person name="Hesse C.N."/>
            <person name="Kosti I."/>
            <person name="LaButti K."/>
            <person name="Lindquist E.A."/>
            <person name="Lucas S."/>
            <person name="Salamov A.A."/>
            <person name="Bradshaw R.E."/>
            <person name="Ciuffetti L."/>
            <person name="Hamelin R.C."/>
            <person name="Kema G.H.J."/>
            <person name="Lawrence C."/>
            <person name="Scott J.A."/>
            <person name="Spatafora J.W."/>
            <person name="Turgeon B.G."/>
            <person name="de Wit P.J.G.M."/>
            <person name="Zhong S."/>
            <person name="Goodwin S.B."/>
            <person name="Grigoriev I.V."/>
        </authorList>
    </citation>
    <scope>NUCLEOTIDE SEQUENCE [LARGE SCALE GENOMIC DNA]</scope>
    <source>
        <strain evidence="1 2">CIRAD86</strain>
    </source>
</reference>
<dbReference type="HOGENOM" id="CLU_1928509_0_0_1"/>
<dbReference type="VEuPathDB" id="FungiDB:MYCFIDRAFT_212769"/>
<dbReference type="AlphaFoldDB" id="M3AH31"/>
<dbReference type="GeneID" id="19337831"/>